<reference evidence="2" key="1">
    <citation type="submission" date="2007-11" db="EMBL/GenBank/DDBJ databases">
        <authorList>
            <person name="Fulton L."/>
            <person name="Clifton S."/>
            <person name="Fulton B."/>
            <person name="Xu J."/>
            <person name="Minx P."/>
            <person name="Pepin K.H."/>
            <person name="Johnson M."/>
            <person name="Thiruvilangam P."/>
            <person name="Bhonagiri V."/>
            <person name="Nash W.E."/>
            <person name="Mardis E.R."/>
            <person name="Wilson R.K."/>
        </authorList>
    </citation>
    <scope>NUCLEOTIDE SEQUENCE [LARGE SCALE GENOMIC DNA]</scope>
    <source>
        <strain evidence="2">DSM 17241</strain>
    </source>
</reference>
<evidence type="ECO:0000313" key="3">
    <source>
        <dbReference type="Proteomes" id="UP000003803"/>
    </source>
</evidence>
<evidence type="ECO:0000313" key="2">
    <source>
        <dbReference type="EMBL" id="EDS09174.1"/>
    </source>
</evidence>
<organism evidence="2 3">
    <name type="scientific">Anaerotruncus colihominis DSM 17241</name>
    <dbReference type="NCBI Taxonomy" id="445972"/>
    <lineage>
        <taxon>Bacteria</taxon>
        <taxon>Bacillati</taxon>
        <taxon>Bacillota</taxon>
        <taxon>Clostridia</taxon>
        <taxon>Eubacteriales</taxon>
        <taxon>Oscillospiraceae</taxon>
        <taxon>Anaerotruncus</taxon>
    </lineage>
</organism>
<proteinExistence type="predicted"/>
<gene>
    <name evidence="2" type="ORF">ANACOL_03944</name>
</gene>
<reference evidence="2" key="2">
    <citation type="submission" date="2013-09" db="EMBL/GenBank/DDBJ databases">
        <title>Draft genome sequence of Anaerotruncus colihominis(DSM 17241).</title>
        <authorList>
            <person name="Sudarsanam P."/>
            <person name="Ley R."/>
            <person name="Guruge J."/>
            <person name="Turnbaugh P.J."/>
            <person name="Mahowald M."/>
            <person name="Liep D."/>
            <person name="Gordon J."/>
        </authorList>
    </citation>
    <scope>NUCLEOTIDE SEQUENCE</scope>
    <source>
        <strain evidence="2">DSM 17241</strain>
    </source>
</reference>
<keyword evidence="3" id="KW-1185">Reference proteome</keyword>
<accession>B0PGS6</accession>
<protein>
    <submittedName>
        <fullName evidence="2">Uncharacterized protein</fullName>
    </submittedName>
</protein>
<comment type="caution">
    <text evidence="2">The sequence shown here is derived from an EMBL/GenBank/DDBJ whole genome shotgun (WGS) entry which is preliminary data.</text>
</comment>
<dbReference type="HOGENOM" id="CLU_2448177_0_0_9"/>
<dbReference type="EMBL" id="ABGD02000030">
    <property type="protein sequence ID" value="EDS09174.1"/>
    <property type="molecule type" value="Genomic_DNA"/>
</dbReference>
<evidence type="ECO:0000256" key="1">
    <source>
        <dbReference type="SAM" id="MobiDB-lite"/>
    </source>
</evidence>
<dbReference type="Proteomes" id="UP000003803">
    <property type="component" value="Unassembled WGS sequence"/>
</dbReference>
<name>B0PGS6_9FIRM</name>
<sequence length="89" mass="10076">MLSAAKAARAKKQRRAAAAGRVQRHAGSSVLYRCSHAFLQIKYVSSMIAYSPCDYKSSPYAKMIQRQKPQKRITQRRFGKALTIFIVNI</sequence>
<dbReference type="AlphaFoldDB" id="B0PGS6"/>
<feature type="region of interest" description="Disordered" evidence="1">
    <location>
        <begin position="1"/>
        <end position="21"/>
    </location>
</feature>